<dbReference type="Pfam" id="PF16687">
    <property type="entry name" value="ELYS-bb"/>
    <property type="match status" value="1"/>
</dbReference>
<dbReference type="GO" id="GO:0005634">
    <property type="term" value="C:nucleus"/>
    <property type="evidence" value="ECO:0007669"/>
    <property type="project" value="UniProtKB-SubCell"/>
</dbReference>
<feature type="compositionally biased region" description="Basic and acidic residues" evidence="3">
    <location>
        <begin position="1215"/>
        <end position="1240"/>
    </location>
</feature>
<gene>
    <name evidence="6" type="ORF">GBAR_LOCUS17567</name>
</gene>
<dbReference type="Pfam" id="PF13934">
    <property type="entry name" value="ELYS"/>
    <property type="match status" value="1"/>
</dbReference>
<feature type="compositionally biased region" description="Acidic residues" evidence="3">
    <location>
        <begin position="1479"/>
        <end position="1491"/>
    </location>
</feature>
<feature type="region of interest" description="Disordered" evidence="3">
    <location>
        <begin position="1023"/>
        <end position="1043"/>
    </location>
</feature>
<dbReference type="Proteomes" id="UP001174909">
    <property type="component" value="Unassembled WGS sequence"/>
</dbReference>
<feature type="compositionally biased region" description="Polar residues" evidence="3">
    <location>
        <begin position="1330"/>
        <end position="1341"/>
    </location>
</feature>
<name>A0AA35SKX0_GEOBA</name>
<evidence type="ECO:0000259" key="5">
    <source>
        <dbReference type="Pfam" id="PF16687"/>
    </source>
</evidence>
<feature type="domain" description="ELYS-like" evidence="4">
    <location>
        <begin position="742"/>
        <end position="953"/>
    </location>
</feature>
<accession>A0AA35SKX0</accession>
<evidence type="ECO:0000313" key="6">
    <source>
        <dbReference type="EMBL" id="CAI8030963.1"/>
    </source>
</evidence>
<feature type="compositionally biased region" description="Polar residues" evidence="3">
    <location>
        <begin position="1409"/>
        <end position="1418"/>
    </location>
</feature>
<comment type="caution">
    <text evidence="6">The sequence shown here is derived from an EMBL/GenBank/DDBJ whole genome shotgun (WGS) entry which is preliminary data.</text>
</comment>
<dbReference type="InterPro" id="IPR032040">
    <property type="entry name" value="ELYS-bb"/>
</dbReference>
<evidence type="ECO:0000313" key="7">
    <source>
        <dbReference type="Proteomes" id="UP001174909"/>
    </source>
</evidence>
<dbReference type="SUPFAM" id="SSF50998">
    <property type="entry name" value="Quinoprotein alcohol dehydrogenase-like"/>
    <property type="match status" value="1"/>
</dbReference>
<sequence>MSDAVQTPSRVYDPTPYRTKSPSVEFSAGGLLCGGRYAWLVSPGGLLRVFQSSDGECVSQLSLSPGKGRRVAVSCSCELSPGTLSADSSARDQPLLALALTVDGVRANATLTVLDPFSSRLVRAVEVPWSVTSLCGVSGTALQSAAGLFSPALLQEFSGVLSVGCAEGHVLLVDLALCVSSVGQGSVQRPLRLVFADGVTQRGSSAVSSARGNGEQLACVDLLASNHKKGQFHYTSTNQATTRTFPTDSLAITSLHFAPQILCLLIGYSIGSFQLYDMRKMDVVHASPPPKTPIPVTHFTFQEPENDPKNNVYIWVARGSPEHANLDVENKLTLYQVLFDHKVCGERGTIYQDFSRCGPGFLYPLTPTPTRPHPNRSLSSSLLLCRTVELSRSGREPDESHDPAFHGPDLTVAMFVWGCGDPAHRDYIIGVFDLNQYYHSQVPRMLHWRTSGQQSGVLGCSYFSFYSLKPMTTNNTILDVAVMDVAPFLSSLPPIPESHLWPTSLSFNIRAITSEGLLNCSCPGLQRKALTELTRGDVAVFSCPQRVFSLCERADLLGHVWDLDHTDLEVQRKALLSVALDHGMRSLLRDCAFTWSSGGGDISFSVFLDWLRDKMEDMRNQKDHICQQVFEGVADSTDKSAHLLSNLGLKFSLLSSLLASLLSPLTPPHPHHSISTELPSDNTHFNELSAFYITASSSHLVIQVLTWCLRNGLAHVSGGGELLHALDKVYGRVRREMGRCRLCVDHLSEEIQMKDSHYHPPTSLEAQLVIFTSSNTLAQHCLMMYFLIDVCTLGGESSFNQNELLASYCREFRLPTSLLSLVRAFWSLDHSQHQVAIGHLREEGVGDTEWFPWQQTALASHLAKTNDTRSLALLFASSNAAVKDPKLLLKVLVERQNLWEALKLIRECDDESIDEMFLDFLDLCHEHNCLSKLVNIPMTESEDAMFCGYLEECPSFQAQELLVMHYAAHSRYGDAIIQQSKIRPLAKVDPVPGAKERSLFRDGLLEAYRAVAPRVLSQVWRSGEGEPVPLSPSRPPAVPRTRVKNPPLSSVLAKKEAATKIVSSADVIFKEMQRIKDAAEAEPASSPFTQKDSVCPSTPFFSHPPSVRKAMLSRQKSLSTMSVVQATPVAVRAEFSLVSTPFQPSHSSSMVSGLTSLRTHMEGFKQRMLQMSQTANIDPSLLATPTVPLQSAQQPGSVYASGRPLPASILKVKNGRREKGEAGQDREGGRGEPRRIRFAEEGTVMESPAPSLTTTSVQQTHSLPPESKPGLTSAQAMAAATPLPSGEDSDLFYSFTDSPTTSAPPPPPNPTVSPSPLPPPPPSHFSQSPLLQGTPSQSPLPKTQLFIGADDEDDEDDKQQQQQQQQGMDATSVAGPQSSGVTATTSSPQQKIRFPVLSRESIGFRPRATPTSRVTGGTFTPRHPSPLAHAITSREPKLNFPGGPQRPSQFSGGSDRGRGRGIPSPSLGALSATMVPVLTEEEGEEREDESEGSSFTRVTPVPSKSSTPDGDRKYIFSRGKIISTPPPLPPPVSELRDVTPRGKESGYVFSPPFTRSAARRAAAGGEVRGRMGRREGETTMTAVVVGEEEEQQKGKKLTSTRRRSLAGVHIELVTPPSQNTTPITGGRKGQRSKKKVYAMSTRSSRSTRLVQDKKPS</sequence>
<organism evidence="6 7">
    <name type="scientific">Geodia barretti</name>
    <name type="common">Barrett's horny sponge</name>
    <dbReference type="NCBI Taxonomy" id="519541"/>
    <lineage>
        <taxon>Eukaryota</taxon>
        <taxon>Metazoa</taxon>
        <taxon>Porifera</taxon>
        <taxon>Demospongiae</taxon>
        <taxon>Heteroscleromorpha</taxon>
        <taxon>Tetractinellida</taxon>
        <taxon>Astrophorina</taxon>
        <taxon>Geodiidae</taxon>
        <taxon>Geodia</taxon>
    </lineage>
</organism>
<feature type="compositionally biased region" description="Basic and acidic residues" evidence="3">
    <location>
        <begin position="1534"/>
        <end position="1544"/>
    </location>
</feature>
<dbReference type="PANTHER" id="PTHR21583:SF8">
    <property type="entry name" value="PROTEIN ELYS"/>
    <property type="match status" value="1"/>
</dbReference>
<feature type="compositionally biased region" description="Polar residues" evidence="3">
    <location>
        <begin position="1640"/>
        <end position="1649"/>
    </location>
</feature>
<protein>
    <submittedName>
        <fullName evidence="6">Protein ELYS</fullName>
    </submittedName>
</protein>
<feature type="compositionally biased region" description="Polar residues" evidence="3">
    <location>
        <begin position="1250"/>
        <end position="1262"/>
    </location>
</feature>
<evidence type="ECO:0000256" key="1">
    <source>
        <dbReference type="ARBA" id="ARBA00004123"/>
    </source>
</evidence>
<proteinExistence type="predicted"/>
<feature type="region of interest" description="Disordered" evidence="3">
    <location>
        <begin position="1209"/>
        <end position="1656"/>
    </location>
</feature>
<dbReference type="EMBL" id="CASHTH010002510">
    <property type="protein sequence ID" value="CAI8030963.1"/>
    <property type="molecule type" value="Genomic_DNA"/>
</dbReference>
<feature type="compositionally biased region" description="Low complexity" evidence="3">
    <location>
        <begin position="1555"/>
        <end position="1565"/>
    </location>
</feature>
<feature type="compositionally biased region" description="Pro residues" evidence="3">
    <location>
        <begin position="1029"/>
        <end position="1038"/>
    </location>
</feature>
<dbReference type="InterPro" id="IPR025151">
    <property type="entry name" value="ELYS_dom"/>
</dbReference>
<keyword evidence="2" id="KW-0539">Nucleus</keyword>
<feature type="compositionally biased region" description="Polar residues" evidence="3">
    <location>
        <begin position="1374"/>
        <end position="1390"/>
    </location>
</feature>
<keyword evidence="7" id="KW-1185">Reference proteome</keyword>
<evidence type="ECO:0000259" key="4">
    <source>
        <dbReference type="Pfam" id="PF13934"/>
    </source>
</evidence>
<reference evidence="6" key="1">
    <citation type="submission" date="2023-03" db="EMBL/GenBank/DDBJ databases">
        <authorList>
            <person name="Steffen K."/>
            <person name="Cardenas P."/>
        </authorList>
    </citation>
    <scope>NUCLEOTIDE SEQUENCE</scope>
</reference>
<dbReference type="InterPro" id="IPR052620">
    <property type="entry name" value="ELYS/MEL-28_NucAsmblyFactor"/>
</dbReference>
<dbReference type="PANTHER" id="PTHR21583">
    <property type="entry name" value="ELYS PROTEIN"/>
    <property type="match status" value="1"/>
</dbReference>
<feature type="compositionally biased region" description="Pro residues" evidence="3">
    <location>
        <begin position="1302"/>
        <end position="1323"/>
    </location>
</feature>
<feature type="compositionally biased region" description="Basic and acidic residues" evidence="3">
    <location>
        <begin position="1567"/>
        <end position="1577"/>
    </location>
</feature>
<feature type="domain" description="ELYS beta-propeller" evidence="5">
    <location>
        <begin position="110"/>
        <end position="515"/>
    </location>
</feature>
<comment type="subcellular location">
    <subcellularLocation>
        <location evidence="1">Nucleus</location>
    </subcellularLocation>
</comment>
<evidence type="ECO:0000256" key="3">
    <source>
        <dbReference type="SAM" id="MobiDB-lite"/>
    </source>
</evidence>
<evidence type="ECO:0000256" key="2">
    <source>
        <dbReference type="ARBA" id="ARBA00023242"/>
    </source>
</evidence>
<feature type="compositionally biased region" description="Basic residues" evidence="3">
    <location>
        <begin position="1594"/>
        <end position="1604"/>
    </location>
</feature>
<dbReference type="InterPro" id="IPR011047">
    <property type="entry name" value="Quinoprotein_ADH-like_sf"/>
</dbReference>